<evidence type="ECO:0000313" key="2">
    <source>
        <dbReference type="EMBL" id="KAJ8031869.1"/>
    </source>
</evidence>
<dbReference type="AlphaFoldDB" id="A0A9Q1BSJ2"/>
<accession>A0A9Q1BSJ2</accession>
<reference evidence="2" key="1">
    <citation type="submission" date="2021-10" db="EMBL/GenBank/DDBJ databases">
        <title>Tropical sea cucumber genome reveals ecological adaptation and Cuvierian tubules defense mechanism.</title>
        <authorList>
            <person name="Chen T."/>
        </authorList>
    </citation>
    <scope>NUCLEOTIDE SEQUENCE</scope>
    <source>
        <strain evidence="2">Nanhai2018</strain>
        <tissue evidence="2">Muscle</tissue>
    </source>
</reference>
<organism evidence="2 3">
    <name type="scientific">Holothuria leucospilota</name>
    <name type="common">Black long sea cucumber</name>
    <name type="synonym">Mertensiothuria leucospilota</name>
    <dbReference type="NCBI Taxonomy" id="206669"/>
    <lineage>
        <taxon>Eukaryota</taxon>
        <taxon>Metazoa</taxon>
        <taxon>Echinodermata</taxon>
        <taxon>Eleutherozoa</taxon>
        <taxon>Echinozoa</taxon>
        <taxon>Holothuroidea</taxon>
        <taxon>Aspidochirotacea</taxon>
        <taxon>Aspidochirotida</taxon>
        <taxon>Holothuriidae</taxon>
        <taxon>Holothuria</taxon>
    </lineage>
</organism>
<keyword evidence="3" id="KW-1185">Reference proteome</keyword>
<evidence type="ECO:0000313" key="3">
    <source>
        <dbReference type="Proteomes" id="UP001152320"/>
    </source>
</evidence>
<comment type="caution">
    <text evidence="2">The sequence shown here is derived from an EMBL/GenBank/DDBJ whole genome shotgun (WGS) entry which is preliminary data.</text>
</comment>
<gene>
    <name evidence="2" type="ORF">HOLleu_25213</name>
</gene>
<dbReference type="EMBL" id="JAIZAY010000012">
    <property type="protein sequence ID" value="KAJ8031869.1"/>
    <property type="molecule type" value="Genomic_DNA"/>
</dbReference>
<proteinExistence type="predicted"/>
<dbReference type="Proteomes" id="UP001152320">
    <property type="component" value="Chromosome 12"/>
</dbReference>
<evidence type="ECO:0000256" key="1">
    <source>
        <dbReference type="SAM" id="MobiDB-lite"/>
    </source>
</evidence>
<sequence>MASSILKRLSGRDTSSHPFWGTNRRDLTKSCCLDDIAGRKSSRTGPPMTDP</sequence>
<feature type="region of interest" description="Disordered" evidence="1">
    <location>
        <begin position="1"/>
        <end position="25"/>
    </location>
</feature>
<protein>
    <submittedName>
        <fullName evidence="2">Uncharacterized protein</fullName>
    </submittedName>
</protein>
<name>A0A9Q1BSJ2_HOLLE</name>